<dbReference type="GO" id="GO:0015689">
    <property type="term" value="P:molybdate ion transport"/>
    <property type="evidence" value="ECO:0007669"/>
    <property type="project" value="InterPro"/>
</dbReference>
<dbReference type="PANTHER" id="PTHR42781:SF4">
    <property type="entry name" value="SPERMIDINE_PUTRESCINE IMPORT ATP-BINDING PROTEIN POTA"/>
    <property type="match status" value="1"/>
</dbReference>
<dbReference type="InterPro" id="IPR008995">
    <property type="entry name" value="Mo/tungstate-bd_C_term_dom"/>
</dbReference>
<protein>
    <submittedName>
        <fullName evidence="9">ABC transporter ATP-binding protein</fullName>
    </submittedName>
</protein>
<dbReference type="OrthoDB" id="9112331at2"/>
<gene>
    <name evidence="9" type="ORF">D6T64_03020</name>
</gene>
<evidence type="ECO:0000256" key="5">
    <source>
        <dbReference type="PROSITE-ProRule" id="PRU01213"/>
    </source>
</evidence>
<evidence type="ECO:0000256" key="4">
    <source>
        <dbReference type="ARBA" id="ARBA00022840"/>
    </source>
</evidence>
<keyword evidence="10" id="KW-1185">Reference proteome</keyword>
<dbReference type="InterPro" id="IPR004606">
    <property type="entry name" value="Mop_domain"/>
</dbReference>
<dbReference type="InterPro" id="IPR003593">
    <property type="entry name" value="AAA+_ATPase"/>
</dbReference>
<evidence type="ECO:0000313" key="10">
    <source>
        <dbReference type="Proteomes" id="UP000272015"/>
    </source>
</evidence>
<dbReference type="GO" id="GO:0005524">
    <property type="term" value="F:ATP binding"/>
    <property type="evidence" value="ECO:0007669"/>
    <property type="project" value="UniProtKB-KW"/>
</dbReference>
<name>A0A3A5N0K4_9MICO</name>
<dbReference type="Pfam" id="PF03459">
    <property type="entry name" value="TOBE"/>
    <property type="match status" value="1"/>
</dbReference>
<dbReference type="Pfam" id="PF00005">
    <property type="entry name" value="ABC_tran"/>
    <property type="match status" value="1"/>
</dbReference>
<dbReference type="Proteomes" id="UP000272015">
    <property type="component" value="Unassembled WGS sequence"/>
</dbReference>
<dbReference type="InterPro" id="IPR003439">
    <property type="entry name" value="ABC_transporter-like_ATP-bd"/>
</dbReference>
<evidence type="ECO:0000256" key="3">
    <source>
        <dbReference type="ARBA" id="ARBA00022741"/>
    </source>
</evidence>
<comment type="caution">
    <text evidence="9">The sequence shown here is derived from an EMBL/GenBank/DDBJ whole genome shotgun (WGS) entry which is preliminary data.</text>
</comment>
<dbReference type="PROSITE" id="PS51866">
    <property type="entry name" value="MOP"/>
    <property type="match status" value="1"/>
</dbReference>
<evidence type="ECO:0000256" key="6">
    <source>
        <dbReference type="SAM" id="MobiDB-lite"/>
    </source>
</evidence>
<evidence type="ECO:0000313" key="9">
    <source>
        <dbReference type="EMBL" id="RJT90854.1"/>
    </source>
</evidence>
<keyword evidence="2 5" id="KW-0500">Molybdenum</keyword>
<organism evidence="9 10">
    <name type="scientific">Cryobacterium melibiosiphilum</name>
    <dbReference type="NCBI Taxonomy" id="995039"/>
    <lineage>
        <taxon>Bacteria</taxon>
        <taxon>Bacillati</taxon>
        <taxon>Actinomycetota</taxon>
        <taxon>Actinomycetes</taxon>
        <taxon>Micrococcales</taxon>
        <taxon>Microbacteriaceae</taxon>
        <taxon>Cryobacterium</taxon>
    </lineage>
</organism>
<dbReference type="Gene3D" id="3.40.50.300">
    <property type="entry name" value="P-loop containing nucleotide triphosphate hydrolases"/>
    <property type="match status" value="1"/>
</dbReference>
<feature type="domain" description="ABC transporter" evidence="7">
    <location>
        <begin position="17"/>
        <end position="291"/>
    </location>
</feature>
<dbReference type="Gene3D" id="2.40.50.100">
    <property type="match status" value="1"/>
</dbReference>
<dbReference type="PROSITE" id="PS00211">
    <property type="entry name" value="ABC_TRANSPORTER_1"/>
    <property type="match status" value="1"/>
</dbReference>
<accession>A0A3A5N0K4</accession>
<dbReference type="PROSITE" id="PS50893">
    <property type="entry name" value="ABC_TRANSPORTER_2"/>
    <property type="match status" value="1"/>
</dbReference>
<dbReference type="InterPro" id="IPR027417">
    <property type="entry name" value="P-loop_NTPase"/>
</dbReference>
<evidence type="ECO:0000259" key="8">
    <source>
        <dbReference type="PROSITE" id="PS51866"/>
    </source>
</evidence>
<evidence type="ECO:0000256" key="1">
    <source>
        <dbReference type="ARBA" id="ARBA00022448"/>
    </source>
</evidence>
<dbReference type="SUPFAM" id="SSF52540">
    <property type="entry name" value="P-loop containing nucleoside triphosphate hydrolases"/>
    <property type="match status" value="1"/>
</dbReference>
<dbReference type="GO" id="GO:0016887">
    <property type="term" value="F:ATP hydrolysis activity"/>
    <property type="evidence" value="ECO:0007669"/>
    <property type="project" value="InterPro"/>
</dbReference>
<reference evidence="9 10" key="1">
    <citation type="submission" date="2018-09" db="EMBL/GenBank/DDBJ databases">
        <title>Novel species of Cryobacterium.</title>
        <authorList>
            <person name="Liu Q."/>
            <person name="Xin Y.-H."/>
        </authorList>
    </citation>
    <scope>NUCLEOTIDE SEQUENCE [LARGE SCALE GENOMIC DNA]</scope>
    <source>
        <strain evidence="9 10">Hh39</strain>
    </source>
</reference>
<keyword evidence="4 9" id="KW-0067">ATP-binding</keyword>
<dbReference type="SUPFAM" id="SSF50331">
    <property type="entry name" value="MOP-like"/>
    <property type="match status" value="1"/>
</dbReference>
<evidence type="ECO:0000256" key="2">
    <source>
        <dbReference type="ARBA" id="ARBA00022505"/>
    </source>
</evidence>
<dbReference type="PANTHER" id="PTHR42781">
    <property type="entry name" value="SPERMIDINE/PUTRESCINE IMPORT ATP-BINDING PROTEIN POTA"/>
    <property type="match status" value="1"/>
</dbReference>
<dbReference type="AlphaFoldDB" id="A0A3A5N0K4"/>
<dbReference type="InterPro" id="IPR050093">
    <property type="entry name" value="ABC_SmlMolc_Importer"/>
</dbReference>
<dbReference type="InterPro" id="IPR005116">
    <property type="entry name" value="Transp-assoc_OB_typ1"/>
</dbReference>
<proteinExistence type="predicted"/>
<dbReference type="InterPro" id="IPR017871">
    <property type="entry name" value="ABC_transporter-like_CS"/>
</dbReference>
<keyword evidence="3" id="KW-0547">Nucleotide-binding</keyword>
<feature type="domain" description="Mop" evidence="8">
    <location>
        <begin position="359"/>
        <end position="423"/>
    </location>
</feature>
<dbReference type="EMBL" id="QZVS01000055">
    <property type="protein sequence ID" value="RJT90854.1"/>
    <property type="molecule type" value="Genomic_DNA"/>
</dbReference>
<sequence>MTAPGVSSTPAAATDAAPLLSAQLALARGAFTLDVTLHLAAGEVLALLGANGSGKSTVLELLAGLLAPDDGAVLLKGAVLTRAGDGVAVLVAPERRGIGLLGQDALLFPHLSARANVEFAIRVGGASAMPESNPHRDVAIGTAPETGGRYGRDRSAHPFRARSRAAIRAEADAWLARVGLAGRGDALPAELSGGQQQRVALARALAARPRVLLLDEPLAALDAETAPAMRQLIREQLAATATSAILVTHDVVDAVVLADRVAVLQEGRIIDEGTTAAVLEAPRNPFVAALAGVNLVVGTAVDGAILAPDGRLFRVRPADAAALTEPSVAAPGVAAPTSAPAAAVFRPSAVVVQTERPQHASPRNVWQATITGIEPGSGGVRLRTSGNPQVVAEVTAASVAELGLRVGGQVWLSVKATEVSAHRR</sequence>
<dbReference type="RefSeq" id="WP_119971393.1">
    <property type="nucleotide sequence ID" value="NZ_QZVS01000055.1"/>
</dbReference>
<dbReference type="SMART" id="SM00382">
    <property type="entry name" value="AAA"/>
    <property type="match status" value="1"/>
</dbReference>
<feature type="region of interest" description="Disordered" evidence="6">
    <location>
        <begin position="132"/>
        <end position="155"/>
    </location>
</feature>
<evidence type="ECO:0000259" key="7">
    <source>
        <dbReference type="PROSITE" id="PS50893"/>
    </source>
</evidence>
<keyword evidence="1" id="KW-0813">Transport</keyword>